<dbReference type="PANTHER" id="PTHR33087">
    <property type="entry name" value="OS07G0539200 PROTEIN"/>
    <property type="match status" value="1"/>
</dbReference>
<dbReference type="InterPro" id="IPR053253">
    <property type="entry name" value="Sex_diff_modulator"/>
</dbReference>
<dbReference type="AlphaFoldDB" id="A2YBM8"/>
<protein>
    <submittedName>
        <fullName evidence="1">Uncharacterized protein</fullName>
    </submittedName>
</protein>
<proteinExistence type="predicted"/>
<dbReference type="OMA" id="WIRDIDI"/>
<sequence>MAQLGDLKTRPVEGVVFISTSHIIDGELREMESTVVVTWAMRAPPSVTAKDVECAIAYEFGLCISELTVSLHFPEAFLLKYKHRRHCEETVKQGFAKGHGIEVHFIQCCSLKNATGSALMYRVKLCLDGVPMHLWALDINIQESNWIRDIDILRITTVEHIQQFVHLWSMIRRMNQLNDEQDGVWLNLTANRQYLARSAYRLQFLGAARSAFNQLI</sequence>
<dbReference type="HOGENOM" id="CLU_1279409_0_0_1"/>
<accession>A2YBM8</accession>
<keyword evidence="2" id="KW-1185">Reference proteome</keyword>
<evidence type="ECO:0000313" key="2">
    <source>
        <dbReference type="Proteomes" id="UP000007015"/>
    </source>
</evidence>
<organism evidence="1 2">
    <name type="scientific">Oryza sativa subsp. indica</name>
    <name type="common">Rice</name>
    <dbReference type="NCBI Taxonomy" id="39946"/>
    <lineage>
        <taxon>Eukaryota</taxon>
        <taxon>Viridiplantae</taxon>
        <taxon>Streptophyta</taxon>
        <taxon>Embryophyta</taxon>
        <taxon>Tracheophyta</taxon>
        <taxon>Spermatophyta</taxon>
        <taxon>Magnoliopsida</taxon>
        <taxon>Liliopsida</taxon>
        <taxon>Poales</taxon>
        <taxon>Poaceae</taxon>
        <taxon>BOP clade</taxon>
        <taxon>Oryzoideae</taxon>
        <taxon>Oryzeae</taxon>
        <taxon>Oryzinae</taxon>
        <taxon>Oryza</taxon>
        <taxon>Oryza sativa</taxon>
    </lineage>
</organism>
<evidence type="ECO:0000313" key="1">
    <source>
        <dbReference type="EMBL" id="EAZ00489.1"/>
    </source>
</evidence>
<name>A2YBM8_ORYSI</name>
<dbReference type="Proteomes" id="UP000007015">
    <property type="component" value="Chromosome 6"/>
</dbReference>
<gene>
    <name evidence="1" type="ORF">OsI_22510</name>
</gene>
<dbReference type="PANTHER" id="PTHR33087:SF21">
    <property type="entry name" value="OS03G0782100 PROTEIN"/>
    <property type="match status" value="1"/>
</dbReference>
<dbReference type="EMBL" id="CM000131">
    <property type="protein sequence ID" value="EAZ00489.1"/>
    <property type="molecule type" value="Genomic_DNA"/>
</dbReference>
<dbReference type="Gramene" id="BGIOSGA021463-TA">
    <property type="protein sequence ID" value="BGIOSGA021463-PA"/>
    <property type="gene ID" value="BGIOSGA021463"/>
</dbReference>
<reference evidence="1 2" key="1">
    <citation type="journal article" date="2005" name="PLoS Biol.">
        <title>The genomes of Oryza sativa: a history of duplications.</title>
        <authorList>
            <person name="Yu J."/>
            <person name="Wang J."/>
            <person name="Lin W."/>
            <person name="Li S."/>
            <person name="Li H."/>
            <person name="Zhou J."/>
            <person name="Ni P."/>
            <person name="Dong W."/>
            <person name="Hu S."/>
            <person name="Zeng C."/>
            <person name="Zhang J."/>
            <person name="Zhang Y."/>
            <person name="Li R."/>
            <person name="Xu Z."/>
            <person name="Li S."/>
            <person name="Li X."/>
            <person name="Zheng H."/>
            <person name="Cong L."/>
            <person name="Lin L."/>
            <person name="Yin J."/>
            <person name="Geng J."/>
            <person name="Li G."/>
            <person name="Shi J."/>
            <person name="Liu J."/>
            <person name="Lv H."/>
            <person name="Li J."/>
            <person name="Wang J."/>
            <person name="Deng Y."/>
            <person name="Ran L."/>
            <person name="Shi X."/>
            <person name="Wang X."/>
            <person name="Wu Q."/>
            <person name="Li C."/>
            <person name="Ren X."/>
            <person name="Wang J."/>
            <person name="Wang X."/>
            <person name="Li D."/>
            <person name="Liu D."/>
            <person name="Zhang X."/>
            <person name="Ji Z."/>
            <person name="Zhao W."/>
            <person name="Sun Y."/>
            <person name="Zhang Z."/>
            <person name="Bao J."/>
            <person name="Han Y."/>
            <person name="Dong L."/>
            <person name="Ji J."/>
            <person name="Chen P."/>
            <person name="Wu S."/>
            <person name="Liu J."/>
            <person name="Xiao Y."/>
            <person name="Bu D."/>
            <person name="Tan J."/>
            <person name="Yang L."/>
            <person name="Ye C."/>
            <person name="Zhang J."/>
            <person name="Xu J."/>
            <person name="Zhou Y."/>
            <person name="Yu Y."/>
            <person name="Zhang B."/>
            <person name="Zhuang S."/>
            <person name="Wei H."/>
            <person name="Liu B."/>
            <person name="Lei M."/>
            <person name="Yu H."/>
            <person name="Li Y."/>
            <person name="Xu H."/>
            <person name="Wei S."/>
            <person name="He X."/>
            <person name="Fang L."/>
            <person name="Zhang Z."/>
            <person name="Zhang Y."/>
            <person name="Huang X."/>
            <person name="Su Z."/>
            <person name="Tong W."/>
            <person name="Li J."/>
            <person name="Tong Z."/>
            <person name="Li S."/>
            <person name="Ye J."/>
            <person name="Wang L."/>
            <person name="Fang L."/>
            <person name="Lei T."/>
            <person name="Chen C."/>
            <person name="Chen H."/>
            <person name="Xu Z."/>
            <person name="Li H."/>
            <person name="Huang H."/>
            <person name="Zhang F."/>
            <person name="Xu H."/>
            <person name="Li N."/>
            <person name="Zhao C."/>
            <person name="Li S."/>
            <person name="Dong L."/>
            <person name="Huang Y."/>
            <person name="Li L."/>
            <person name="Xi Y."/>
            <person name="Qi Q."/>
            <person name="Li W."/>
            <person name="Zhang B."/>
            <person name="Hu W."/>
            <person name="Zhang Y."/>
            <person name="Tian X."/>
            <person name="Jiao Y."/>
            <person name="Liang X."/>
            <person name="Jin J."/>
            <person name="Gao L."/>
            <person name="Zheng W."/>
            <person name="Hao B."/>
            <person name="Liu S."/>
            <person name="Wang W."/>
            <person name="Yuan L."/>
            <person name="Cao M."/>
            <person name="McDermott J."/>
            <person name="Samudrala R."/>
            <person name="Wang J."/>
            <person name="Wong G.K."/>
            <person name="Yang H."/>
        </authorList>
    </citation>
    <scope>NUCLEOTIDE SEQUENCE [LARGE SCALE GENOMIC DNA]</scope>
    <source>
        <strain evidence="2">cv. 93-11</strain>
    </source>
</reference>